<dbReference type="RefSeq" id="WP_303545166.1">
    <property type="nucleotide sequence ID" value="NZ_JAUOTP010000009.1"/>
</dbReference>
<name>A0ABT8YCS2_9SPHN</name>
<dbReference type="EMBL" id="JAUOTP010000009">
    <property type="protein sequence ID" value="MDO6416123.1"/>
    <property type="molecule type" value="Genomic_DNA"/>
</dbReference>
<accession>A0ABT8YCS2</accession>
<keyword evidence="2" id="KW-1185">Reference proteome</keyword>
<reference evidence="1" key="1">
    <citation type="submission" date="2023-07" db="EMBL/GenBank/DDBJ databases">
        <authorList>
            <person name="Kim M."/>
        </authorList>
    </citation>
    <scope>NUCLEOTIDE SEQUENCE</scope>
    <source>
        <strain evidence="1">BIUV-7</strain>
    </source>
</reference>
<evidence type="ECO:0000313" key="1">
    <source>
        <dbReference type="EMBL" id="MDO6416123.1"/>
    </source>
</evidence>
<gene>
    <name evidence="1" type="ORF">Q4F19_17185</name>
</gene>
<dbReference type="Proteomes" id="UP001169764">
    <property type="component" value="Unassembled WGS sequence"/>
</dbReference>
<sequence>MEDSDDTIAIAALAWDRLPDAQGNLRAVLVIDVEQPGDFRLYRLTLIDPHAPPRIDRFFNDVIFSFKQGCPTAFDCASRHDCPDEAPVDWPIDYLARDFESFRVALMDFAAQRYPDWQERIPADVGSMLAELSAALGDEFSYIQDRHSREGYLETLSQRRSLAAFAGLVDYQLDEGLSASTYLRLTVDIGGVEVPAGLRAWADPEGMPAIAFEVGTGLRSYRDIPAEGLERATYWLHALWNDMPAHVPDPALRCLEVGARELWLVGEPLVAATLPGTPDPAAVTRFWIGRKLLIETRPVARDAPQRRLIVEVDAPVEVVTDPLITDINGNPINTTRIHWRAEDALPFELDLASTFVSANLVPAAAGLTVRDHVAIGFPPPPPHDDLPTTVERAGPFDLDSGARAILHRRSLPLTDMSGLGWRFADDPPPLGAFPIPEILIEEVQPNGGPVDSLPAGDLWHFQREILLGDERGRLFTIEPGVWRDVISFDRLGQRIVHQDYAADGGATVRFGDGTFGLRPPDGALFRITYRTGPGRRANLPADSITLLAAPPGAPQGAVAATEAALVAVSNPLPVTGGRDPEDMELARRIIPEAFRALVWRAVLDQDYREIAERLPWVQRAGAVTRWTGSWLTTFVTPDPLGSATLSEPRRTELEALMDRVRQAGREVHVIDPVFLDIDLDISICIEPGAYFGQVQERVVRALTGPARYGEPLPFFHPDNWSFGDPLYRAEVEAATAAVPGVLAVDGIRLRRRGQAEFAEFADAVLVAGTDRILRLANDPRLPDQGSLAIRLRAVAPA</sequence>
<protein>
    <submittedName>
        <fullName evidence="1">Baseplate J/gp47 family protein</fullName>
    </submittedName>
</protein>
<comment type="caution">
    <text evidence="1">The sequence shown here is derived from an EMBL/GenBank/DDBJ whole genome shotgun (WGS) entry which is preliminary data.</text>
</comment>
<proteinExistence type="predicted"/>
<evidence type="ECO:0000313" key="2">
    <source>
        <dbReference type="Proteomes" id="UP001169764"/>
    </source>
</evidence>
<organism evidence="1 2">
    <name type="scientific">Sphingomonas natans</name>
    <dbReference type="NCBI Taxonomy" id="3063330"/>
    <lineage>
        <taxon>Bacteria</taxon>
        <taxon>Pseudomonadati</taxon>
        <taxon>Pseudomonadota</taxon>
        <taxon>Alphaproteobacteria</taxon>
        <taxon>Sphingomonadales</taxon>
        <taxon>Sphingomonadaceae</taxon>
        <taxon>Sphingomonas</taxon>
    </lineage>
</organism>